<accession>A0A1B0CJ86</accession>
<dbReference type="EMBL" id="AJWK01014305">
    <property type="status" value="NOT_ANNOTATED_CDS"/>
    <property type="molecule type" value="Genomic_DNA"/>
</dbReference>
<reference evidence="3" key="1">
    <citation type="submission" date="2020-05" db="UniProtKB">
        <authorList>
            <consortium name="EnsemblMetazoa"/>
        </authorList>
    </citation>
    <scope>IDENTIFICATION</scope>
    <source>
        <strain evidence="3">Jacobina</strain>
    </source>
</reference>
<evidence type="ECO:0000313" key="3">
    <source>
        <dbReference type="EnsemblMetazoa" id="LLOJ004587-PA"/>
    </source>
</evidence>
<keyword evidence="1" id="KW-0547">Nucleotide-binding</keyword>
<dbReference type="GO" id="GO:0005524">
    <property type="term" value="F:ATP binding"/>
    <property type="evidence" value="ECO:0007669"/>
    <property type="project" value="UniProtKB-KW"/>
</dbReference>
<dbReference type="Proteomes" id="UP000092461">
    <property type="component" value="Unassembled WGS sequence"/>
</dbReference>
<dbReference type="VEuPathDB" id="VectorBase:LLOJ004587"/>
<evidence type="ECO:0000313" key="4">
    <source>
        <dbReference type="Proteomes" id="UP000092461"/>
    </source>
</evidence>
<dbReference type="EnsemblMetazoa" id="LLOJ004587-RA">
    <property type="protein sequence ID" value="LLOJ004587-PA"/>
    <property type="gene ID" value="LLOJ004587"/>
</dbReference>
<protein>
    <submittedName>
        <fullName evidence="3">Uncharacterized protein</fullName>
    </submittedName>
</protein>
<dbReference type="AlphaFoldDB" id="A0A1B0CJ86"/>
<proteinExistence type="predicted"/>
<evidence type="ECO:0000256" key="2">
    <source>
        <dbReference type="ARBA" id="ARBA00022840"/>
    </source>
</evidence>
<dbReference type="InterPro" id="IPR027417">
    <property type="entry name" value="P-loop_NTPase"/>
</dbReference>
<evidence type="ECO:0000256" key="1">
    <source>
        <dbReference type="ARBA" id="ARBA00022741"/>
    </source>
</evidence>
<dbReference type="Gene3D" id="3.40.850.10">
    <property type="entry name" value="Kinesin motor domain"/>
    <property type="match status" value="1"/>
</dbReference>
<organism evidence="3 4">
    <name type="scientific">Lutzomyia longipalpis</name>
    <name type="common">Sand fly</name>
    <dbReference type="NCBI Taxonomy" id="7200"/>
    <lineage>
        <taxon>Eukaryota</taxon>
        <taxon>Metazoa</taxon>
        <taxon>Ecdysozoa</taxon>
        <taxon>Arthropoda</taxon>
        <taxon>Hexapoda</taxon>
        <taxon>Insecta</taxon>
        <taxon>Pterygota</taxon>
        <taxon>Neoptera</taxon>
        <taxon>Endopterygota</taxon>
        <taxon>Diptera</taxon>
        <taxon>Nematocera</taxon>
        <taxon>Psychodoidea</taxon>
        <taxon>Psychodidae</taxon>
        <taxon>Lutzomyia</taxon>
        <taxon>Lutzomyia</taxon>
    </lineage>
</organism>
<name>A0A1B0CJ86_LUTLO</name>
<dbReference type="InterPro" id="IPR036961">
    <property type="entry name" value="Kinesin_motor_dom_sf"/>
</dbReference>
<sequence length="73" mass="8244">MSRMGSTPDKGVSDMTCISDIDENGINRNLKIRYQRDEIYTGGERNCLNSYVFGRIRSFLTGVVPLVETIKVL</sequence>
<keyword evidence="4" id="KW-1185">Reference proteome</keyword>
<dbReference type="SUPFAM" id="SSF52540">
    <property type="entry name" value="P-loop containing nucleoside triphosphate hydrolases"/>
    <property type="match status" value="1"/>
</dbReference>
<keyword evidence="2" id="KW-0067">ATP-binding</keyword>
<dbReference type="VEuPathDB" id="VectorBase:LLONM1_010537"/>